<keyword evidence="1" id="KW-1133">Transmembrane helix</keyword>
<sequence>MANKALFWYNYKRFVDEGTIKPLSPKTFALSGLITVCGLVLSLTIYCLVFPNSFVGENTPIKLFFCTLFYMLGTLAMIGGVYFGISLVVTRFIPDKLCNISGQCKSAVMAYGASSIAYSVNKEFEEEINKIPIVNQYYNIRLVDVQNYYYRLAYARLLSEKKYVDFKESAPELFSALRDNSDITSAKIMIAKLEKVLTDA</sequence>
<keyword evidence="1" id="KW-0812">Transmembrane</keyword>
<dbReference type="AlphaFoldDB" id="A0AAW6E516"/>
<evidence type="ECO:0000256" key="1">
    <source>
        <dbReference type="SAM" id="Phobius"/>
    </source>
</evidence>
<keyword evidence="1" id="KW-0472">Membrane</keyword>
<name>A0AAW6E516_9FIRM</name>
<evidence type="ECO:0000313" key="3">
    <source>
        <dbReference type="Proteomes" id="UP001211421"/>
    </source>
</evidence>
<gene>
    <name evidence="2" type="ORF">PNV70_13690</name>
</gene>
<protein>
    <submittedName>
        <fullName evidence="2">Uncharacterized protein</fullName>
    </submittedName>
</protein>
<organism evidence="2 3">
    <name type="scientific">Ruminococcus bicirculans</name>
    <name type="common">ex Wegman et al. 2014</name>
    <dbReference type="NCBI Taxonomy" id="1160721"/>
    <lineage>
        <taxon>Bacteria</taxon>
        <taxon>Bacillati</taxon>
        <taxon>Bacillota</taxon>
        <taxon>Clostridia</taxon>
        <taxon>Eubacteriales</taxon>
        <taxon>Oscillospiraceae</taxon>
        <taxon>Ruminococcus</taxon>
    </lineage>
</organism>
<proteinExistence type="predicted"/>
<reference evidence="2" key="1">
    <citation type="submission" date="2023-01" db="EMBL/GenBank/DDBJ databases">
        <title>Human gut microbiome strain richness.</title>
        <authorList>
            <person name="Chen-Liaw A."/>
        </authorList>
    </citation>
    <scope>NUCLEOTIDE SEQUENCE</scope>
    <source>
        <strain evidence="2">D59st1_B8_D59t2_181005</strain>
    </source>
</reference>
<comment type="caution">
    <text evidence="2">The sequence shown here is derived from an EMBL/GenBank/DDBJ whole genome shotgun (WGS) entry which is preliminary data.</text>
</comment>
<accession>A0AAW6E516</accession>
<feature type="transmembrane region" description="Helical" evidence="1">
    <location>
        <begin position="63"/>
        <end position="89"/>
    </location>
</feature>
<dbReference type="RefSeq" id="WP_118159860.1">
    <property type="nucleotide sequence ID" value="NZ_JADMNX010000012.1"/>
</dbReference>
<dbReference type="EMBL" id="JAQMLS010000012">
    <property type="protein sequence ID" value="MDB8743116.1"/>
    <property type="molecule type" value="Genomic_DNA"/>
</dbReference>
<evidence type="ECO:0000313" key="2">
    <source>
        <dbReference type="EMBL" id="MDB8743116.1"/>
    </source>
</evidence>
<feature type="transmembrane region" description="Helical" evidence="1">
    <location>
        <begin position="28"/>
        <end position="51"/>
    </location>
</feature>
<dbReference type="Proteomes" id="UP001211421">
    <property type="component" value="Unassembled WGS sequence"/>
</dbReference>